<protein>
    <recommendedName>
        <fullName evidence="11">SP-RING-type domain-containing protein</fullName>
    </recommendedName>
</protein>
<name>U1HQT8_ENDPU</name>
<evidence type="ECO:0000256" key="10">
    <source>
        <dbReference type="SAM" id="MobiDB-lite"/>
    </source>
</evidence>
<evidence type="ECO:0000256" key="1">
    <source>
        <dbReference type="ARBA" id="ARBA00004123"/>
    </source>
</evidence>
<evidence type="ECO:0000256" key="8">
    <source>
        <dbReference type="ARBA" id="ARBA00022833"/>
    </source>
</evidence>
<feature type="region of interest" description="Disordered" evidence="10">
    <location>
        <begin position="133"/>
        <end position="167"/>
    </location>
</feature>
<reference evidence="13" key="1">
    <citation type="journal article" date="2014" name="BMC Genomics">
        <title>Genome characteristics reveal the impact of lichenization on lichen-forming fungus Endocarpon pusillum Hedwig (Verrucariales, Ascomycota).</title>
        <authorList>
            <person name="Wang Y.-Y."/>
            <person name="Liu B."/>
            <person name="Zhang X.-Y."/>
            <person name="Zhou Q.-M."/>
            <person name="Zhang T."/>
            <person name="Li H."/>
            <person name="Yu Y.-F."/>
            <person name="Zhang X.-L."/>
            <person name="Hao X.-Y."/>
            <person name="Wang M."/>
            <person name="Wang L."/>
            <person name="Wei J.-C."/>
        </authorList>
    </citation>
    <scope>NUCLEOTIDE SEQUENCE [LARGE SCALE GENOMIC DNA]</scope>
    <source>
        <strain evidence="13">Z07020 / HMAS-L-300199</strain>
    </source>
</reference>
<dbReference type="GO" id="GO:0000724">
    <property type="term" value="P:double-strand break repair via homologous recombination"/>
    <property type="evidence" value="ECO:0007669"/>
    <property type="project" value="InterPro"/>
</dbReference>
<dbReference type="UniPathway" id="UPA00886"/>
<dbReference type="Gene3D" id="3.30.40.10">
    <property type="entry name" value="Zinc/RING finger domain, C3HC4 (zinc finger)"/>
    <property type="match status" value="1"/>
</dbReference>
<organism evidence="12 13">
    <name type="scientific">Endocarpon pusillum (strain Z07020 / HMAS-L-300199)</name>
    <name type="common">Lichen-forming fungus</name>
    <dbReference type="NCBI Taxonomy" id="1263415"/>
    <lineage>
        <taxon>Eukaryota</taxon>
        <taxon>Fungi</taxon>
        <taxon>Dikarya</taxon>
        <taxon>Ascomycota</taxon>
        <taxon>Pezizomycotina</taxon>
        <taxon>Eurotiomycetes</taxon>
        <taxon>Chaetothyriomycetidae</taxon>
        <taxon>Verrucariales</taxon>
        <taxon>Verrucariaceae</taxon>
        <taxon>Endocarpon</taxon>
    </lineage>
</organism>
<gene>
    <name evidence="12" type="ORF">EPUS_04250</name>
</gene>
<feature type="compositionally biased region" description="Basic and acidic residues" evidence="10">
    <location>
        <begin position="422"/>
        <end position="440"/>
    </location>
</feature>
<evidence type="ECO:0000256" key="5">
    <source>
        <dbReference type="ARBA" id="ARBA00022723"/>
    </source>
</evidence>
<feature type="domain" description="SP-RING-type" evidence="11">
    <location>
        <begin position="265"/>
        <end position="349"/>
    </location>
</feature>
<dbReference type="GO" id="GO:0005634">
    <property type="term" value="C:nucleus"/>
    <property type="evidence" value="ECO:0007669"/>
    <property type="project" value="UniProtKB-SubCell"/>
</dbReference>
<evidence type="ECO:0000313" key="13">
    <source>
        <dbReference type="Proteomes" id="UP000019373"/>
    </source>
</evidence>
<feature type="region of interest" description="Disordered" evidence="10">
    <location>
        <begin position="232"/>
        <end position="264"/>
    </location>
</feature>
<dbReference type="Proteomes" id="UP000019373">
    <property type="component" value="Unassembled WGS sequence"/>
</dbReference>
<dbReference type="HOGENOM" id="CLU_028753_1_0_1"/>
<dbReference type="PANTHER" id="PTHR21330">
    <property type="entry name" value="E3 SUMO-PROTEIN LIGASE NSE2"/>
    <property type="match status" value="1"/>
</dbReference>
<proteinExistence type="inferred from homology"/>
<comment type="subcellular location">
    <subcellularLocation>
        <location evidence="1">Nucleus</location>
    </subcellularLocation>
</comment>
<evidence type="ECO:0000256" key="3">
    <source>
        <dbReference type="ARBA" id="ARBA00008212"/>
    </source>
</evidence>
<dbReference type="Pfam" id="PF11789">
    <property type="entry name" value="zf-Nse"/>
    <property type="match status" value="1"/>
</dbReference>
<dbReference type="SUPFAM" id="SSF57850">
    <property type="entry name" value="RING/U-box"/>
    <property type="match status" value="1"/>
</dbReference>
<dbReference type="GO" id="GO:0030915">
    <property type="term" value="C:Smc5-Smc6 complex"/>
    <property type="evidence" value="ECO:0007669"/>
    <property type="project" value="InterPro"/>
</dbReference>
<feature type="compositionally biased region" description="Basic and acidic residues" evidence="10">
    <location>
        <begin position="376"/>
        <end position="385"/>
    </location>
</feature>
<dbReference type="CDD" id="cd16651">
    <property type="entry name" value="SPL-RING_NSE2"/>
    <property type="match status" value="1"/>
</dbReference>
<dbReference type="GeneID" id="19239281"/>
<evidence type="ECO:0000256" key="4">
    <source>
        <dbReference type="ARBA" id="ARBA00022679"/>
    </source>
</evidence>
<evidence type="ECO:0000256" key="9">
    <source>
        <dbReference type="ARBA" id="ARBA00023242"/>
    </source>
</evidence>
<dbReference type="EMBL" id="KE721034">
    <property type="protein sequence ID" value="ERF72815.1"/>
    <property type="molecule type" value="Genomic_DNA"/>
</dbReference>
<dbReference type="eggNOG" id="KOG2979">
    <property type="taxonomic scope" value="Eukaryota"/>
</dbReference>
<dbReference type="GO" id="GO:0008270">
    <property type="term" value="F:zinc ion binding"/>
    <property type="evidence" value="ECO:0007669"/>
    <property type="project" value="UniProtKB-KW"/>
</dbReference>
<sequence length="461" mass="51237">MPALPLVPQQPPVAPLNAEAQKALADLQRQQKITKRLNHHLAQAADQLANVAVQLNDRGTNYTLEYGRKRRRAEANGEEEDGQEKMVYEDFRKKVEDLTRMMDNGVRSVVDDQTWVDTLPEIMKRIARKAEAAAATAQQETQNIDGEDDEDNEATAYPAAPAPEDAPSTLIKRAAEDVATKWCSKTLTERYSQHNTYVGFYRGVYDAKNPGEDGPPIPHHSLWFANEEDINGSYIAPGTQPQTQRTRRQHRGASSNEEDPGHSSDIEIAREKISIKCPITFLPFTDPLSSTKCPHSFDRPGVMDMLQRTQTFLPLTEAQAAEVARAPNNAARSRKTAEFRIKTIPCPVCSIMLAEADLKPDPLLLRKVKRIQAAEAREMEARTSEADSNSDDSDEDEDDDEIVAPGTQRKRVGPGSSPPRTGAKEGKRKSALEIKMESARSKSRGVSVVPQTQLDEDMEDD</sequence>
<dbReference type="OrthoDB" id="756301at2759"/>
<feature type="compositionally biased region" description="Acidic residues" evidence="10">
    <location>
        <begin position="388"/>
        <end position="402"/>
    </location>
</feature>
<evidence type="ECO:0000256" key="7">
    <source>
        <dbReference type="ARBA" id="ARBA00022786"/>
    </source>
</evidence>
<feature type="region of interest" description="Disordered" evidence="10">
    <location>
        <begin position="376"/>
        <end position="461"/>
    </location>
</feature>
<keyword evidence="5" id="KW-0479">Metal-binding</keyword>
<keyword evidence="7" id="KW-0833">Ubl conjugation pathway</keyword>
<keyword evidence="6" id="KW-0863">Zinc-finger</keyword>
<dbReference type="RefSeq" id="XP_007801537.1">
    <property type="nucleotide sequence ID" value="XM_007803346.1"/>
</dbReference>
<keyword evidence="8" id="KW-0862">Zinc</keyword>
<feature type="compositionally biased region" description="Low complexity" evidence="10">
    <location>
        <begin position="133"/>
        <end position="142"/>
    </location>
</feature>
<keyword evidence="4" id="KW-0808">Transferase</keyword>
<dbReference type="AlphaFoldDB" id="U1HQT8"/>
<dbReference type="GO" id="GO:0061665">
    <property type="term" value="F:SUMO ligase activity"/>
    <property type="evidence" value="ECO:0007669"/>
    <property type="project" value="TreeGrafter"/>
</dbReference>
<evidence type="ECO:0000313" key="12">
    <source>
        <dbReference type="EMBL" id="ERF72815.1"/>
    </source>
</evidence>
<feature type="compositionally biased region" description="Low complexity" evidence="10">
    <location>
        <begin position="154"/>
        <end position="167"/>
    </location>
</feature>
<comment type="pathway">
    <text evidence="2">Protein modification; protein sumoylation.</text>
</comment>
<comment type="similarity">
    <text evidence="3">Belongs to the NSE2 family.</text>
</comment>
<keyword evidence="13" id="KW-1185">Reference proteome</keyword>
<evidence type="ECO:0000259" key="11">
    <source>
        <dbReference type="Pfam" id="PF11789"/>
    </source>
</evidence>
<dbReference type="InterPro" id="IPR004181">
    <property type="entry name" value="Znf_MIZ"/>
</dbReference>
<dbReference type="InterPro" id="IPR026846">
    <property type="entry name" value="Nse2(Mms21)"/>
</dbReference>
<evidence type="ECO:0000256" key="2">
    <source>
        <dbReference type="ARBA" id="ARBA00004718"/>
    </source>
</evidence>
<accession>U1HQT8</accession>
<dbReference type="InterPro" id="IPR013083">
    <property type="entry name" value="Znf_RING/FYVE/PHD"/>
</dbReference>
<dbReference type="GO" id="GO:0016925">
    <property type="term" value="P:protein sumoylation"/>
    <property type="evidence" value="ECO:0007669"/>
    <property type="project" value="UniProtKB-UniPathway"/>
</dbReference>
<dbReference type="PANTHER" id="PTHR21330:SF1">
    <property type="entry name" value="E3 SUMO-PROTEIN LIGASE NSE2"/>
    <property type="match status" value="1"/>
</dbReference>
<keyword evidence="9" id="KW-0539">Nucleus</keyword>
<evidence type="ECO:0000256" key="6">
    <source>
        <dbReference type="ARBA" id="ARBA00022771"/>
    </source>
</evidence>
<dbReference type="OMA" id="TWFSHLE"/>